<sequence>MRLQQASLPRAALVNQQLRWNFAGALGAVWPVGWSSVQEHVGELISLSEGGWSEGRGSGEGLEWWNADVSSCVASKCGEEVCKGEGSDGCCWWCGGVGYVGGVARCQKWFSVAVRVMRKLKVIPVPTRMRNREEADRWCAFDIASIENGSCWAVKGRVPTGLFFGDSIEVDLKFVLGEGKTLESTNTDIHDSVGVPLILDGAKPGNNGSPVPVLDASSLRFMAEDSITSDRVEVLHHGQSSFRGSNDTSMRFFVGFSHIVWRPIWTLWRFFIPQLMKFVAPLKIGGLNQSSTLR</sequence>
<reference evidence="1 3" key="1">
    <citation type="journal article" date="2008" name="Science">
        <title>The Physcomitrella genome reveals evolutionary insights into the conquest of land by plants.</title>
        <authorList>
            <person name="Rensing S."/>
            <person name="Lang D."/>
            <person name="Zimmer A."/>
            <person name="Terry A."/>
            <person name="Salamov A."/>
            <person name="Shapiro H."/>
            <person name="Nishiyama T."/>
            <person name="Perroud P.-F."/>
            <person name="Lindquist E."/>
            <person name="Kamisugi Y."/>
            <person name="Tanahashi T."/>
            <person name="Sakakibara K."/>
            <person name="Fujita T."/>
            <person name="Oishi K."/>
            <person name="Shin-I T."/>
            <person name="Kuroki Y."/>
            <person name="Toyoda A."/>
            <person name="Suzuki Y."/>
            <person name="Hashimoto A."/>
            <person name="Yamaguchi K."/>
            <person name="Sugano A."/>
            <person name="Kohara Y."/>
            <person name="Fujiyama A."/>
            <person name="Anterola A."/>
            <person name="Aoki S."/>
            <person name="Ashton N."/>
            <person name="Barbazuk W.B."/>
            <person name="Barker E."/>
            <person name="Bennetzen J."/>
            <person name="Bezanilla M."/>
            <person name="Blankenship R."/>
            <person name="Cho S.H."/>
            <person name="Dutcher S."/>
            <person name="Estelle M."/>
            <person name="Fawcett J.A."/>
            <person name="Gundlach H."/>
            <person name="Hanada K."/>
            <person name="Heyl A."/>
            <person name="Hicks K.A."/>
            <person name="Hugh J."/>
            <person name="Lohr M."/>
            <person name="Mayer K."/>
            <person name="Melkozernov A."/>
            <person name="Murata T."/>
            <person name="Nelson D."/>
            <person name="Pils B."/>
            <person name="Prigge M."/>
            <person name="Reiss B."/>
            <person name="Renner T."/>
            <person name="Rombauts S."/>
            <person name="Rushton P."/>
            <person name="Sanderfoot A."/>
            <person name="Schween G."/>
            <person name="Shiu S.-H."/>
            <person name="Stueber K."/>
            <person name="Theodoulou F.L."/>
            <person name="Tu H."/>
            <person name="Van de Peer Y."/>
            <person name="Verrier P.J."/>
            <person name="Waters E."/>
            <person name="Wood A."/>
            <person name="Yang L."/>
            <person name="Cove D."/>
            <person name="Cuming A."/>
            <person name="Hasebe M."/>
            <person name="Lucas S."/>
            <person name="Mishler D.B."/>
            <person name="Reski R."/>
            <person name="Grigoriev I."/>
            <person name="Quatrano R.S."/>
            <person name="Boore J.L."/>
        </authorList>
    </citation>
    <scope>NUCLEOTIDE SEQUENCE [LARGE SCALE GENOMIC DNA]</scope>
    <source>
        <strain evidence="2 3">cv. Gransden 2004</strain>
    </source>
</reference>
<keyword evidence="3" id="KW-1185">Reference proteome</keyword>
<evidence type="ECO:0000313" key="3">
    <source>
        <dbReference type="Proteomes" id="UP000006727"/>
    </source>
</evidence>
<evidence type="ECO:0000313" key="1">
    <source>
        <dbReference type="EMBL" id="PNR48149.1"/>
    </source>
</evidence>
<dbReference type="Gramene" id="Pp3c9_12770V3.2">
    <property type="protein sequence ID" value="Pp3c9_12770V3.2"/>
    <property type="gene ID" value="Pp3c9_12770"/>
</dbReference>
<dbReference type="EMBL" id="ABEU02000009">
    <property type="protein sequence ID" value="PNR48149.1"/>
    <property type="molecule type" value="Genomic_DNA"/>
</dbReference>
<accession>A0A2K1K2Z7</accession>
<protein>
    <submittedName>
        <fullName evidence="1 2">Uncharacterized protein</fullName>
    </submittedName>
</protein>
<dbReference type="Gramene" id="Pp3c9_12770V3.1">
    <property type="protein sequence ID" value="Pp3c9_12770V3.1"/>
    <property type="gene ID" value="Pp3c9_12770"/>
</dbReference>
<reference evidence="2" key="3">
    <citation type="submission" date="2020-12" db="UniProtKB">
        <authorList>
            <consortium name="EnsemblPlants"/>
        </authorList>
    </citation>
    <scope>IDENTIFICATION</scope>
</reference>
<name>A0A2K1K2Z7_PHYPA</name>
<proteinExistence type="predicted"/>
<dbReference type="EnsemblPlants" id="Pp3c9_12770V3.2">
    <property type="protein sequence ID" value="Pp3c9_12770V3.2"/>
    <property type="gene ID" value="Pp3c9_12770"/>
</dbReference>
<dbReference type="EnsemblPlants" id="Pp3c9_12770V3.1">
    <property type="protein sequence ID" value="Pp3c9_12770V3.1"/>
    <property type="gene ID" value="Pp3c9_12770"/>
</dbReference>
<dbReference type="AlphaFoldDB" id="A0A2K1K2Z7"/>
<dbReference type="PaxDb" id="3218-PP1S29_162V6.1"/>
<dbReference type="Proteomes" id="UP000006727">
    <property type="component" value="Chromosome 9"/>
</dbReference>
<reference evidence="1 3" key="2">
    <citation type="journal article" date="2018" name="Plant J.">
        <title>The Physcomitrella patens chromosome-scale assembly reveals moss genome structure and evolution.</title>
        <authorList>
            <person name="Lang D."/>
            <person name="Ullrich K.K."/>
            <person name="Murat F."/>
            <person name="Fuchs J."/>
            <person name="Jenkins J."/>
            <person name="Haas F.B."/>
            <person name="Piednoel M."/>
            <person name="Gundlach H."/>
            <person name="Van Bel M."/>
            <person name="Meyberg R."/>
            <person name="Vives C."/>
            <person name="Morata J."/>
            <person name="Symeonidi A."/>
            <person name="Hiss M."/>
            <person name="Muchero W."/>
            <person name="Kamisugi Y."/>
            <person name="Saleh O."/>
            <person name="Blanc G."/>
            <person name="Decker E.L."/>
            <person name="van Gessel N."/>
            <person name="Grimwood J."/>
            <person name="Hayes R.D."/>
            <person name="Graham S.W."/>
            <person name="Gunter L.E."/>
            <person name="McDaniel S.F."/>
            <person name="Hoernstein S.N.W."/>
            <person name="Larsson A."/>
            <person name="Li F.W."/>
            <person name="Perroud P.F."/>
            <person name="Phillips J."/>
            <person name="Ranjan P."/>
            <person name="Rokshar D.S."/>
            <person name="Rothfels C.J."/>
            <person name="Schneider L."/>
            <person name="Shu S."/>
            <person name="Stevenson D.W."/>
            <person name="Thummler F."/>
            <person name="Tillich M."/>
            <person name="Villarreal Aguilar J.C."/>
            <person name="Widiez T."/>
            <person name="Wong G.K."/>
            <person name="Wymore A."/>
            <person name="Zhang Y."/>
            <person name="Zimmer A.D."/>
            <person name="Quatrano R.S."/>
            <person name="Mayer K.F.X."/>
            <person name="Goodstein D."/>
            <person name="Casacuberta J.M."/>
            <person name="Vandepoele K."/>
            <person name="Reski R."/>
            <person name="Cuming A.C."/>
            <person name="Tuskan G.A."/>
            <person name="Maumus F."/>
            <person name="Salse J."/>
            <person name="Schmutz J."/>
            <person name="Rensing S.A."/>
        </authorList>
    </citation>
    <scope>NUCLEOTIDE SEQUENCE [LARGE SCALE GENOMIC DNA]</scope>
    <source>
        <strain evidence="2 3">cv. Gransden 2004</strain>
    </source>
</reference>
<evidence type="ECO:0000313" key="2">
    <source>
        <dbReference type="EnsemblPlants" id="Pp3c9_12770V3.1"/>
    </source>
</evidence>
<gene>
    <name evidence="2" type="primary">LOC112287043</name>
    <name evidence="1" type="ORF">PHYPA_012624</name>
</gene>
<organism evidence="1">
    <name type="scientific">Physcomitrium patens</name>
    <name type="common">Spreading-leaved earth moss</name>
    <name type="synonym">Physcomitrella patens</name>
    <dbReference type="NCBI Taxonomy" id="3218"/>
    <lineage>
        <taxon>Eukaryota</taxon>
        <taxon>Viridiplantae</taxon>
        <taxon>Streptophyta</taxon>
        <taxon>Embryophyta</taxon>
        <taxon>Bryophyta</taxon>
        <taxon>Bryophytina</taxon>
        <taxon>Bryopsida</taxon>
        <taxon>Funariidae</taxon>
        <taxon>Funariales</taxon>
        <taxon>Funariaceae</taxon>
        <taxon>Physcomitrium</taxon>
    </lineage>
</organism>